<protein>
    <recommendedName>
        <fullName evidence="6">Cupin</fullName>
    </recommendedName>
</protein>
<dbReference type="AlphaFoldDB" id="A0A1Y0L430"/>
<evidence type="ECO:0000313" key="5">
    <source>
        <dbReference type="Proteomes" id="UP000195814"/>
    </source>
</evidence>
<dbReference type="CDD" id="cd06989">
    <property type="entry name" value="cupin_DRT102"/>
    <property type="match status" value="1"/>
</dbReference>
<accession>A0A1Y0L430</accession>
<gene>
    <name evidence="2" type="ORF">A7K98_02620</name>
    <name evidence="3" type="ORF">A7K99_02620</name>
</gene>
<evidence type="ECO:0008006" key="6">
    <source>
        <dbReference type="Google" id="ProtNLM"/>
    </source>
</evidence>
<feature type="signal peptide" evidence="1">
    <location>
        <begin position="1"/>
        <end position="25"/>
    </location>
</feature>
<dbReference type="InterPro" id="IPR014710">
    <property type="entry name" value="RmlC-like_jellyroll"/>
</dbReference>
<dbReference type="KEGG" id="tci:A7K98_02620"/>
<evidence type="ECO:0000256" key="1">
    <source>
        <dbReference type="SAM" id="SignalP"/>
    </source>
</evidence>
<dbReference type="RefSeq" id="WP_087487169.1">
    <property type="nucleotide sequence ID" value="NZ_CP015579.1"/>
</dbReference>
<evidence type="ECO:0000313" key="2">
    <source>
        <dbReference type="EMBL" id="ARU92782.1"/>
    </source>
</evidence>
<dbReference type="Proteomes" id="UP000195729">
    <property type="component" value="Chromosome"/>
</dbReference>
<dbReference type="EMBL" id="CP015579">
    <property type="protein sequence ID" value="ARU92782.1"/>
    <property type="molecule type" value="Genomic_DNA"/>
</dbReference>
<reference evidence="4 5" key="1">
    <citation type="submission" date="2016-05" db="EMBL/GenBank/DDBJ databases">
        <title>Complete genome sequence of two 2,5-diketo-D-glunonic acid producing strain Tatumella citrea.</title>
        <authorList>
            <person name="Duan C."/>
            <person name="Yang J."/>
            <person name="Yang S."/>
        </authorList>
    </citation>
    <scope>NUCLEOTIDE SEQUENCE [LARGE SCALE GENOMIC DNA]</scope>
    <source>
        <strain evidence="3 4">ATCC 39140</strain>
        <strain evidence="2 5">DSM 13699</strain>
    </source>
</reference>
<keyword evidence="1" id="KW-0732">Signal</keyword>
<dbReference type="Proteomes" id="UP000195814">
    <property type="component" value="Chromosome"/>
</dbReference>
<evidence type="ECO:0000313" key="4">
    <source>
        <dbReference type="Proteomes" id="UP000195729"/>
    </source>
</evidence>
<proteinExistence type="predicted"/>
<dbReference type="SUPFAM" id="SSF51182">
    <property type="entry name" value="RmlC-like cupins"/>
    <property type="match status" value="1"/>
</dbReference>
<dbReference type="InterPro" id="IPR011051">
    <property type="entry name" value="RmlC_Cupin_sf"/>
</dbReference>
<dbReference type="Gene3D" id="2.60.120.10">
    <property type="entry name" value="Jelly Rolls"/>
    <property type="match status" value="1"/>
</dbReference>
<organism evidence="2 5">
    <name type="scientific">Tatumella citrea</name>
    <name type="common">Pantoea citrea</name>
    <dbReference type="NCBI Taxonomy" id="53336"/>
    <lineage>
        <taxon>Bacteria</taxon>
        <taxon>Pseudomonadati</taxon>
        <taxon>Pseudomonadota</taxon>
        <taxon>Gammaproteobacteria</taxon>
        <taxon>Enterobacterales</taxon>
        <taxon>Erwiniaceae</taxon>
        <taxon>Tatumella</taxon>
    </lineage>
</organism>
<evidence type="ECO:0000313" key="3">
    <source>
        <dbReference type="EMBL" id="ARU96820.1"/>
    </source>
</evidence>
<dbReference type="OrthoDB" id="1433532at2"/>
<dbReference type="EMBL" id="CP015581">
    <property type="protein sequence ID" value="ARU96820.1"/>
    <property type="molecule type" value="Genomic_DNA"/>
</dbReference>
<name>A0A1Y0L430_TATCI</name>
<feature type="chain" id="PRO_5012982509" description="Cupin" evidence="1">
    <location>
        <begin position="26"/>
        <end position="164"/>
    </location>
</feature>
<sequence length="164" mass="17555">MNISKFILNSSALIVLASSSVTALAQDKMPLMTATPQQINITSAASNTTGVAQIKGEYAKVLYGDPSKAGLYTVLLYIAPHKKIQALSHPDNGFATVLSGKWYIGFGDKFDESKLKMLPQGGIYTEPALANHFGETKDEPVILAITRYGPSGTTYVNAKDTPSK</sequence>
<keyword evidence="4" id="KW-1185">Reference proteome</keyword>